<accession>A0ABV7A980</accession>
<dbReference type="Proteomes" id="UP001595387">
    <property type="component" value="Unassembled WGS sequence"/>
</dbReference>
<dbReference type="EMBL" id="JBHRRZ010000038">
    <property type="protein sequence ID" value="MFC2949651.1"/>
    <property type="molecule type" value="Genomic_DNA"/>
</dbReference>
<dbReference type="RefSeq" id="WP_390307623.1">
    <property type="nucleotide sequence ID" value="NZ_JBHRRZ010000038.1"/>
</dbReference>
<comment type="caution">
    <text evidence="3">The sequence shown here is derived from an EMBL/GenBank/DDBJ whole genome shotgun (WGS) entry which is preliminary data.</text>
</comment>
<dbReference type="PROSITE" id="PS51257">
    <property type="entry name" value="PROKAR_LIPOPROTEIN"/>
    <property type="match status" value="1"/>
</dbReference>
<reference evidence="4" key="1">
    <citation type="journal article" date="2019" name="Int. J. Syst. Evol. Microbiol.">
        <title>The Global Catalogue of Microorganisms (GCM) 10K type strain sequencing project: providing services to taxonomists for standard genome sequencing and annotation.</title>
        <authorList>
            <consortium name="The Broad Institute Genomics Platform"/>
            <consortium name="The Broad Institute Genome Sequencing Center for Infectious Disease"/>
            <person name="Wu L."/>
            <person name="Ma J."/>
        </authorList>
    </citation>
    <scope>NUCLEOTIDE SEQUENCE [LARGE SCALE GENOMIC DNA]</scope>
    <source>
        <strain evidence="4">KCTC 13193</strain>
    </source>
</reference>
<organism evidence="3 4">
    <name type="scientific">Virgibacillus sediminis</name>
    <dbReference type="NCBI Taxonomy" id="202260"/>
    <lineage>
        <taxon>Bacteria</taxon>
        <taxon>Bacillati</taxon>
        <taxon>Bacillota</taxon>
        <taxon>Bacilli</taxon>
        <taxon>Bacillales</taxon>
        <taxon>Bacillaceae</taxon>
        <taxon>Virgibacillus</taxon>
    </lineage>
</organism>
<name>A0ABV7A980_9BACI</name>
<keyword evidence="4" id="KW-1185">Reference proteome</keyword>
<evidence type="ECO:0000256" key="2">
    <source>
        <dbReference type="SAM" id="SignalP"/>
    </source>
</evidence>
<proteinExistence type="predicted"/>
<feature type="region of interest" description="Disordered" evidence="1">
    <location>
        <begin position="35"/>
        <end position="57"/>
    </location>
</feature>
<evidence type="ECO:0000256" key="1">
    <source>
        <dbReference type="SAM" id="MobiDB-lite"/>
    </source>
</evidence>
<sequence>MNKLLLIVLISLFALAACGSEEPADAEGNIAQEEAEDGDAANSEVVADDGSGNDSANEDEAVEVDEGLLNVEITFPASFFDSNEGVTSIEQTIAEAEEMGIDEVIENDDGSLTYKMSKRKHRELMDEYKSEMNATIEEMAGSGDLPSIQDITSNDSFSEFTMVVDQAAFENSFDGFAAVSLGFSGMFYQLLDGVDPDDYEVTINVENAESGEIIDTIIYPDAFEQSE</sequence>
<feature type="chain" id="PRO_5047420319" description="Antigen I/II N-terminal domain-containing protein" evidence="2">
    <location>
        <begin position="17"/>
        <end position="227"/>
    </location>
</feature>
<evidence type="ECO:0008006" key="5">
    <source>
        <dbReference type="Google" id="ProtNLM"/>
    </source>
</evidence>
<feature type="signal peptide" evidence="2">
    <location>
        <begin position="1"/>
        <end position="16"/>
    </location>
</feature>
<evidence type="ECO:0000313" key="3">
    <source>
        <dbReference type="EMBL" id="MFC2949651.1"/>
    </source>
</evidence>
<gene>
    <name evidence="3" type="ORF">ACFODW_15120</name>
</gene>
<keyword evidence="2" id="KW-0732">Signal</keyword>
<evidence type="ECO:0000313" key="4">
    <source>
        <dbReference type="Proteomes" id="UP001595387"/>
    </source>
</evidence>
<protein>
    <recommendedName>
        <fullName evidence="5">Antigen I/II N-terminal domain-containing protein</fullName>
    </recommendedName>
</protein>